<keyword evidence="3" id="KW-1185">Reference proteome</keyword>
<gene>
    <name evidence="2" type="ORF">Pmar_PMAR005486</name>
</gene>
<dbReference type="GO" id="GO:0005634">
    <property type="term" value="C:nucleus"/>
    <property type="evidence" value="ECO:0007669"/>
    <property type="project" value="TreeGrafter"/>
</dbReference>
<dbReference type="InParanoid" id="C5LWE9"/>
<dbReference type="AlphaFoldDB" id="C5LWE9"/>
<protein>
    <submittedName>
        <fullName evidence="2">Uncharacterized protein</fullName>
    </submittedName>
</protein>
<evidence type="ECO:0000313" key="3">
    <source>
        <dbReference type="Proteomes" id="UP000007800"/>
    </source>
</evidence>
<name>C5LWE9_PERM5</name>
<proteinExistence type="predicted"/>
<dbReference type="Proteomes" id="UP000007800">
    <property type="component" value="Unassembled WGS sequence"/>
</dbReference>
<dbReference type="PANTHER" id="PTHR24030">
    <property type="entry name" value="PROTEIN CMSS1"/>
    <property type="match status" value="1"/>
</dbReference>
<sequence>MKRDAEDLEPEFGMNSDNESAEAGQPQKKMRLDDDKVRKWRETCSTPSGVPDEQLEIVQHALELSSSTLDIELKPESFVAYPKPGTDDAHKYGYLQNCPPASLLGSGEKGHVKVLIVCASATRVNEVAKELEKDCGIQNSKIARVAFTGRGRRKEQKAAHELALQKATLCVTVPGRLTSITELGELELIILDISTDVKGLSLLSQQQSRDSLLEWFTSDAAAEIRQRIAKDETAIMLF</sequence>
<dbReference type="GO" id="GO:0030686">
    <property type="term" value="C:90S preribosome"/>
    <property type="evidence" value="ECO:0007669"/>
    <property type="project" value="TreeGrafter"/>
</dbReference>
<feature type="compositionally biased region" description="Acidic residues" evidence="1">
    <location>
        <begin position="1"/>
        <end position="10"/>
    </location>
</feature>
<feature type="region of interest" description="Disordered" evidence="1">
    <location>
        <begin position="1"/>
        <end position="37"/>
    </location>
</feature>
<reference evidence="2 3" key="1">
    <citation type="submission" date="2008-07" db="EMBL/GenBank/DDBJ databases">
        <authorList>
            <person name="El-Sayed N."/>
            <person name="Caler E."/>
            <person name="Inman J."/>
            <person name="Amedeo P."/>
            <person name="Hass B."/>
            <person name="Wortman J."/>
        </authorList>
    </citation>
    <scope>NUCLEOTIDE SEQUENCE [LARGE SCALE GENOMIC DNA]</scope>
    <source>
        <strain evidence="3">ATCC 50983 / TXsc</strain>
    </source>
</reference>
<evidence type="ECO:0000256" key="1">
    <source>
        <dbReference type="SAM" id="MobiDB-lite"/>
    </source>
</evidence>
<accession>C5LWE9</accession>
<organism evidence="3">
    <name type="scientific">Perkinsus marinus (strain ATCC 50983 / TXsc)</name>
    <dbReference type="NCBI Taxonomy" id="423536"/>
    <lineage>
        <taxon>Eukaryota</taxon>
        <taxon>Sar</taxon>
        <taxon>Alveolata</taxon>
        <taxon>Perkinsozoa</taxon>
        <taxon>Perkinsea</taxon>
        <taxon>Perkinsida</taxon>
        <taxon>Perkinsidae</taxon>
        <taxon>Perkinsus</taxon>
    </lineage>
</organism>
<dbReference type="EMBL" id="GG686176">
    <property type="protein sequence ID" value="EEQ98943.1"/>
    <property type="molecule type" value="Genomic_DNA"/>
</dbReference>
<evidence type="ECO:0000313" key="2">
    <source>
        <dbReference type="EMBL" id="EEQ98943.1"/>
    </source>
</evidence>
<dbReference type="PANTHER" id="PTHR24030:SF0">
    <property type="entry name" value="PROTEIN CMSS1"/>
    <property type="match status" value="1"/>
</dbReference>
<dbReference type="RefSeq" id="XP_002766226.1">
    <property type="nucleotide sequence ID" value="XM_002766180.1"/>
</dbReference>
<dbReference type="InterPro" id="IPR032704">
    <property type="entry name" value="Cms1"/>
</dbReference>
<dbReference type="GeneID" id="9063236"/>